<proteinExistence type="predicted"/>
<reference evidence="4" key="1">
    <citation type="submission" date="2018-06" db="EMBL/GenBank/DDBJ databases">
        <authorList>
            <person name="Feng T."/>
            <person name="Jeon C.O."/>
        </authorList>
    </citation>
    <scope>NUCLEOTIDE SEQUENCE [LARGE SCALE GENOMIC DNA]</scope>
    <source>
        <strain evidence="4">S23</strain>
    </source>
</reference>
<sequence length="96" mass="10242">MKPPARRRRRTTGAPPPGRRRPGTAHAASVPPALSWAATHEAIEVLDRLAATEAGLTEREATARLGNCGPNRIGANQGRHWLATLANHPHAQAALH</sequence>
<dbReference type="AlphaFoldDB" id="A0A370NLE2"/>
<feature type="region of interest" description="Disordered" evidence="1">
    <location>
        <begin position="1"/>
        <end position="30"/>
    </location>
</feature>
<dbReference type="Pfam" id="PF00690">
    <property type="entry name" value="Cation_ATPase_N"/>
    <property type="match status" value="1"/>
</dbReference>
<evidence type="ECO:0000313" key="4">
    <source>
        <dbReference type="Proteomes" id="UP000255165"/>
    </source>
</evidence>
<feature type="domain" description="Cation-transporting P-type ATPase N-terminal" evidence="2">
    <location>
        <begin position="40"/>
        <end position="86"/>
    </location>
</feature>
<dbReference type="InterPro" id="IPR004014">
    <property type="entry name" value="ATPase_P-typ_cation-transptr_N"/>
</dbReference>
<organism evidence="3 4">
    <name type="scientific">Cupriavidus lacunae</name>
    <dbReference type="NCBI Taxonomy" id="2666307"/>
    <lineage>
        <taxon>Bacteria</taxon>
        <taxon>Pseudomonadati</taxon>
        <taxon>Pseudomonadota</taxon>
        <taxon>Betaproteobacteria</taxon>
        <taxon>Burkholderiales</taxon>
        <taxon>Burkholderiaceae</taxon>
        <taxon>Cupriavidus</taxon>
    </lineage>
</organism>
<dbReference type="Proteomes" id="UP000255165">
    <property type="component" value="Unassembled WGS sequence"/>
</dbReference>
<name>A0A370NLE2_9BURK</name>
<evidence type="ECO:0000313" key="3">
    <source>
        <dbReference type="EMBL" id="RDK06402.1"/>
    </source>
</evidence>
<feature type="compositionally biased region" description="Basic residues" evidence="1">
    <location>
        <begin position="1"/>
        <end position="11"/>
    </location>
</feature>
<comment type="caution">
    <text evidence="3">The sequence shown here is derived from an EMBL/GenBank/DDBJ whole genome shotgun (WGS) entry which is preliminary data.</text>
</comment>
<accession>A0A370NLE2</accession>
<gene>
    <name evidence="3" type="ORF">DN412_31685</name>
</gene>
<evidence type="ECO:0000256" key="1">
    <source>
        <dbReference type="SAM" id="MobiDB-lite"/>
    </source>
</evidence>
<evidence type="ECO:0000259" key="2">
    <source>
        <dbReference type="Pfam" id="PF00690"/>
    </source>
</evidence>
<keyword evidence="4" id="KW-1185">Reference proteome</keyword>
<dbReference type="EMBL" id="QKWJ01000064">
    <property type="protein sequence ID" value="RDK06402.1"/>
    <property type="molecule type" value="Genomic_DNA"/>
</dbReference>
<protein>
    <recommendedName>
        <fullName evidence="2">Cation-transporting P-type ATPase N-terminal domain-containing protein</fullName>
    </recommendedName>
</protein>